<keyword evidence="7 8" id="KW-0560">Oxidoreductase</keyword>
<dbReference type="Proteomes" id="UP001500339">
    <property type="component" value="Unassembled WGS sequence"/>
</dbReference>
<evidence type="ECO:0000256" key="1">
    <source>
        <dbReference type="ARBA" id="ARBA00001967"/>
    </source>
</evidence>
<dbReference type="InterPro" id="IPR018194">
    <property type="entry name" value="Ni-dep_hyd_lsu_Ni_BS"/>
</dbReference>
<comment type="caution">
    <text evidence="9">The sequence shown here is derived from an EMBL/GenBank/DDBJ whole genome shotgun (WGS) entry which is preliminary data.</text>
</comment>
<sequence length="468" mass="53172">MADKVVINPVTRISGYLQITAYIENNKIVDVESQGMLFRGFEKMLKGRSPLDAIYFTERICGICSTAHSMASAKALENAYNIVPDRNEEMIRDVLHGSEFLQNHLRHFYQYVLPDYVKGFNINPLYSITHDDFRIPKKQSERLIENYFSSLNYSRKAHEALAVLGGKAPHNHGVFPGGVTVNITAQKIVQVKALVTEIRDFIENNMMEDVFILSTYYNDYFNIGRGPENLMTYGLFDNYGEDIYYVSPGVIINGKREVLDIKNINENIYKAWYKAKENTLNIQDNNWEVDPFKEGAYSFIKAPRYKGYAMQVGPLARMYISGEYREGISTMNRIVSRVLEAKKIANSMLQLLDKIIPKDSTNKAYTLTKNAVGYAFIDTTRGSLGHYVNIEENQIKNYTIITPSTWNLSPRDSNGIFGALEEALIGTHVDNPKNTTEIGRIVRSFDPCVSCATHVLTKDSSTMNIRLV</sequence>
<evidence type="ECO:0000256" key="3">
    <source>
        <dbReference type="ARBA" id="ARBA00009292"/>
    </source>
</evidence>
<evidence type="ECO:0000313" key="10">
    <source>
        <dbReference type="Proteomes" id="UP001500339"/>
    </source>
</evidence>
<dbReference type="EMBL" id="BAAACF010000001">
    <property type="protein sequence ID" value="GAA0720546.1"/>
    <property type="molecule type" value="Genomic_DNA"/>
</dbReference>
<evidence type="ECO:0000313" key="9">
    <source>
        <dbReference type="EMBL" id="GAA0720546.1"/>
    </source>
</evidence>
<comment type="subcellular location">
    <subcellularLocation>
        <location evidence="2">Cell envelope</location>
    </subcellularLocation>
</comment>
<evidence type="ECO:0000256" key="6">
    <source>
        <dbReference type="ARBA" id="ARBA00022723"/>
    </source>
</evidence>
<dbReference type="RefSeq" id="WP_343767300.1">
    <property type="nucleotide sequence ID" value="NZ_BAAACF010000001.1"/>
</dbReference>
<dbReference type="InterPro" id="IPR050867">
    <property type="entry name" value="NiFe/NiFeSe_hydrgnase_LSU"/>
</dbReference>
<protein>
    <submittedName>
        <fullName evidence="9">Nickel-dependent hydrogenase large subunit</fullName>
    </submittedName>
</protein>
<dbReference type="PANTHER" id="PTHR42958:SF2">
    <property type="entry name" value="UPTAKE HYDROGENASE LARGE SUBUNIT"/>
    <property type="match status" value="1"/>
</dbReference>
<keyword evidence="6 8" id="KW-0479">Metal-binding</keyword>
<evidence type="ECO:0000256" key="5">
    <source>
        <dbReference type="ARBA" id="ARBA00022596"/>
    </source>
</evidence>
<dbReference type="PROSITE" id="PS00508">
    <property type="entry name" value="NI_HGENASE_L_2"/>
    <property type="match status" value="1"/>
</dbReference>
<accession>A0ABN1ITD9</accession>
<organism evidence="9 10">
    <name type="scientific">Clostridium malenominatum</name>
    <dbReference type="NCBI Taxonomy" id="1539"/>
    <lineage>
        <taxon>Bacteria</taxon>
        <taxon>Bacillati</taxon>
        <taxon>Bacillota</taxon>
        <taxon>Clostridia</taxon>
        <taxon>Eubacteriales</taxon>
        <taxon>Clostridiaceae</taxon>
        <taxon>Clostridium</taxon>
    </lineage>
</organism>
<comment type="cofactor">
    <cofactor evidence="1">
        <name>Ni(2+)</name>
        <dbReference type="ChEBI" id="CHEBI:49786"/>
    </cofactor>
</comment>
<keyword evidence="10" id="KW-1185">Reference proteome</keyword>
<comment type="similarity">
    <text evidence="3 8">Belongs to the [NiFe]/[NiFeSe] hydrogenase large subunit family.</text>
</comment>
<dbReference type="InterPro" id="IPR029014">
    <property type="entry name" value="NiFe-Hase_large"/>
</dbReference>
<proteinExistence type="inferred from homology"/>
<gene>
    <name evidence="9" type="ORF">GCM10008905_09850</name>
</gene>
<reference evidence="9 10" key="1">
    <citation type="journal article" date="2019" name="Int. J. Syst. Evol. Microbiol.">
        <title>The Global Catalogue of Microorganisms (GCM) 10K type strain sequencing project: providing services to taxonomists for standard genome sequencing and annotation.</title>
        <authorList>
            <consortium name="The Broad Institute Genomics Platform"/>
            <consortium name="The Broad Institute Genome Sequencing Center for Infectious Disease"/>
            <person name="Wu L."/>
            <person name="Ma J."/>
        </authorList>
    </citation>
    <scope>NUCLEOTIDE SEQUENCE [LARGE SCALE GENOMIC DNA]</scope>
    <source>
        <strain evidence="9 10">JCM 1405</strain>
    </source>
</reference>
<comment type="subunit">
    <text evidence="4">Heterodimer of a large and a small subunit.</text>
</comment>
<name>A0ABN1ITD9_9CLOT</name>
<evidence type="ECO:0000256" key="4">
    <source>
        <dbReference type="ARBA" id="ARBA00011771"/>
    </source>
</evidence>
<dbReference type="PANTHER" id="PTHR42958">
    <property type="entry name" value="HYDROGENASE-2 LARGE CHAIN"/>
    <property type="match status" value="1"/>
</dbReference>
<dbReference type="SUPFAM" id="SSF56762">
    <property type="entry name" value="HydB/Nqo4-like"/>
    <property type="match status" value="1"/>
</dbReference>
<dbReference type="Gene3D" id="1.10.645.10">
    <property type="entry name" value="Cytochrome-c3 Hydrogenase, chain B"/>
    <property type="match status" value="1"/>
</dbReference>
<dbReference type="PROSITE" id="PS00507">
    <property type="entry name" value="NI_HGENASE_L_1"/>
    <property type="match status" value="1"/>
</dbReference>
<keyword evidence="5 8" id="KW-0533">Nickel</keyword>
<dbReference type="InterPro" id="IPR001501">
    <property type="entry name" value="Ni-dep_hyd_lsu"/>
</dbReference>
<dbReference type="Pfam" id="PF00374">
    <property type="entry name" value="NiFeSe_Hases"/>
    <property type="match status" value="3"/>
</dbReference>
<evidence type="ECO:0000256" key="8">
    <source>
        <dbReference type="RuleBase" id="RU003896"/>
    </source>
</evidence>
<evidence type="ECO:0000256" key="2">
    <source>
        <dbReference type="ARBA" id="ARBA00004196"/>
    </source>
</evidence>
<evidence type="ECO:0000256" key="7">
    <source>
        <dbReference type="ARBA" id="ARBA00023002"/>
    </source>
</evidence>